<name>A0A0F9SU83_9ZZZZ</name>
<organism evidence="1">
    <name type="scientific">marine sediment metagenome</name>
    <dbReference type="NCBI Taxonomy" id="412755"/>
    <lineage>
        <taxon>unclassified sequences</taxon>
        <taxon>metagenomes</taxon>
        <taxon>ecological metagenomes</taxon>
    </lineage>
</organism>
<dbReference type="AlphaFoldDB" id="A0A0F9SU83"/>
<accession>A0A0F9SU83</accession>
<sequence length="62" mass="7482">MDVIKMEYNVSSTFSFDLKTITSLNELKKKYRVNKSELLRKFTNYFNKNRKELEKLIEEGVE</sequence>
<protein>
    <submittedName>
        <fullName evidence="1">Uncharacterized protein</fullName>
    </submittedName>
</protein>
<gene>
    <name evidence="1" type="ORF">LCGC14_0810610</name>
</gene>
<reference evidence="1" key="1">
    <citation type="journal article" date="2015" name="Nature">
        <title>Complex archaea that bridge the gap between prokaryotes and eukaryotes.</title>
        <authorList>
            <person name="Spang A."/>
            <person name="Saw J.H."/>
            <person name="Jorgensen S.L."/>
            <person name="Zaremba-Niedzwiedzka K."/>
            <person name="Martijn J."/>
            <person name="Lind A.E."/>
            <person name="van Eijk R."/>
            <person name="Schleper C."/>
            <person name="Guy L."/>
            <person name="Ettema T.J."/>
        </authorList>
    </citation>
    <scope>NUCLEOTIDE SEQUENCE</scope>
</reference>
<comment type="caution">
    <text evidence="1">The sequence shown here is derived from an EMBL/GenBank/DDBJ whole genome shotgun (WGS) entry which is preliminary data.</text>
</comment>
<evidence type="ECO:0000313" key="1">
    <source>
        <dbReference type="EMBL" id="KKN32753.1"/>
    </source>
</evidence>
<proteinExistence type="predicted"/>
<dbReference type="EMBL" id="LAZR01002230">
    <property type="protein sequence ID" value="KKN32753.1"/>
    <property type="molecule type" value="Genomic_DNA"/>
</dbReference>